<keyword evidence="2" id="KW-1185">Reference proteome</keyword>
<name>A0A7W7L232_9MICC</name>
<dbReference type="EMBL" id="JACHMC010000001">
    <property type="protein sequence ID" value="MBB4882235.1"/>
    <property type="molecule type" value="Genomic_DNA"/>
</dbReference>
<reference evidence="1 2" key="1">
    <citation type="submission" date="2020-08" db="EMBL/GenBank/DDBJ databases">
        <title>Sequencing the genomes of 1000 actinobacteria strains.</title>
        <authorList>
            <person name="Klenk H.-P."/>
        </authorList>
    </citation>
    <scope>NUCLEOTIDE SEQUENCE [LARGE SCALE GENOMIC DNA]</scope>
    <source>
        <strain evidence="1 2">DSM 19079</strain>
    </source>
</reference>
<protein>
    <submittedName>
        <fullName evidence="1">Uncharacterized protein</fullName>
    </submittedName>
</protein>
<dbReference type="Proteomes" id="UP000560081">
    <property type="component" value="Unassembled WGS sequence"/>
</dbReference>
<comment type="caution">
    <text evidence="1">The sequence shown here is derived from an EMBL/GenBank/DDBJ whole genome shotgun (WGS) entry which is preliminary data.</text>
</comment>
<evidence type="ECO:0000313" key="2">
    <source>
        <dbReference type="Proteomes" id="UP000560081"/>
    </source>
</evidence>
<sequence length="148" mass="15903">MSTDQTPADITPPTHEILPLVTLAVEHVFDTLTRQPVFEPTVLAVTDEGRQGMWTLPDLVPERAAGAVGEIQPMPERAVAVFDGEIQTPQGPRPAVVVEAFDAAAVTSTRLVFRYVPGIPGTDMTGRIEGEPILVANGHNPLFGQVRD</sequence>
<organism evidence="1 2">
    <name type="scientific">Micrococcus flavus</name>
    <dbReference type="NCBI Taxonomy" id="384602"/>
    <lineage>
        <taxon>Bacteria</taxon>
        <taxon>Bacillati</taxon>
        <taxon>Actinomycetota</taxon>
        <taxon>Actinomycetes</taxon>
        <taxon>Micrococcales</taxon>
        <taxon>Micrococcaceae</taxon>
        <taxon>Micrococcus</taxon>
    </lineage>
</organism>
<evidence type="ECO:0000313" key="1">
    <source>
        <dbReference type="EMBL" id="MBB4882235.1"/>
    </source>
</evidence>
<proteinExistence type="predicted"/>
<dbReference type="AlphaFoldDB" id="A0A7W7L232"/>
<dbReference type="RefSeq" id="WP_184231810.1">
    <property type="nucleotide sequence ID" value="NZ_BMLA01000006.1"/>
</dbReference>
<gene>
    <name evidence="1" type="ORF">BJ976_000586</name>
</gene>
<accession>A0A7W7L232</accession>